<keyword evidence="2" id="KW-0560">Oxidoreductase</keyword>
<organism evidence="2 3">
    <name type="scientific">Paenibacillus rhizosphaerae</name>
    <dbReference type="NCBI Taxonomy" id="297318"/>
    <lineage>
        <taxon>Bacteria</taxon>
        <taxon>Bacillati</taxon>
        <taxon>Bacillota</taxon>
        <taxon>Bacilli</taxon>
        <taxon>Bacillales</taxon>
        <taxon>Paenibacillaceae</taxon>
        <taxon>Paenibacillus</taxon>
    </lineage>
</organism>
<dbReference type="CDD" id="cd06587">
    <property type="entry name" value="VOC"/>
    <property type="match status" value="1"/>
</dbReference>
<dbReference type="PROSITE" id="PS51819">
    <property type="entry name" value="VOC"/>
    <property type="match status" value="1"/>
</dbReference>
<sequence length="129" mass="15221">MLNHLVENVDHVQLPVQDIPQAVEWYNKVLGLDIMTVYDHAAWLKFTSGPVLMLHRSTKNERTFWLAEDEFPMPSFMFITRQIDRLHDALQDNEVHIRQYEDHGFGWVLKFVDPFGNELGAYQPKEQPQ</sequence>
<dbReference type="GO" id="GO:0051213">
    <property type="term" value="F:dioxygenase activity"/>
    <property type="evidence" value="ECO:0007669"/>
    <property type="project" value="UniProtKB-KW"/>
</dbReference>
<dbReference type="Gene3D" id="3.10.180.10">
    <property type="entry name" value="2,3-Dihydroxybiphenyl 1,2-Dioxygenase, domain 1"/>
    <property type="match status" value="1"/>
</dbReference>
<dbReference type="RefSeq" id="WP_183583642.1">
    <property type="nucleotide sequence ID" value="NZ_JACHXJ010000003.1"/>
</dbReference>
<evidence type="ECO:0000313" key="2">
    <source>
        <dbReference type="EMBL" id="MBB3129479.1"/>
    </source>
</evidence>
<dbReference type="EMBL" id="JACHXJ010000003">
    <property type="protein sequence ID" value="MBB3129479.1"/>
    <property type="molecule type" value="Genomic_DNA"/>
</dbReference>
<accession>A0A839TW46</accession>
<dbReference type="AlphaFoldDB" id="A0A839TW46"/>
<dbReference type="InterPro" id="IPR029068">
    <property type="entry name" value="Glyas_Bleomycin-R_OHBP_Dase"/>
</dbReference>
<comment type="caution">
    <text evidence="2">The sequence shown here is derived from an EMBL/GenBank/DDBJ whole genome shotgun (WGS) entry which is preliminary data.</text>
</comment>
<protein>
    <submittedName>
        <fullName evidence="2">Catechol-2,3-dioxygenase</fullName>
    </submittedName>
</protein>
<dbReference type="Pfam" id="PF00903">
    <property type="entry name" value="Glyoxalase"/>
    <property type="match status" value="1"/>
</dbReference>
<gene>
    <name evidence="2" type="ORF">FHS19_004154</name>
</gene>
<dbReference type="Proteomes" id="UP000517523">
    <property type="component" value="Unassembled WGS sequence"/>
</dbReference>
<dbReference type="InterPro" id="IPR004360">
    <property type="entry name" value="Glyas_Fos-R_dOase_dom"/>
</dbReference>
<evidence type="ECO:0000259" key="1">
    <source>
        <dbReference type="PROSITE" id="PS51819"/>
    </source>
</evidence>
<name>A0A839TW46_9BACL</name>
<reference evidence="2 3" key="1">
    <citation type="submission" date="2020-08" db="EMBL/GenBank/DDBJ databases">
        <title>Genomic Encyclopedia of Type Strains, Phase III (KMG-III): the genomes of soil and plant-associated and newly described type strains.</title>
        <authorList>
            <person name="Whitman W."/>
        </authorList>
    </citation>
    <scope>NUCLEOTIDE SEQUENCE [LARGE SCALE GENOMIC DNA]</scope>
    <source>
        <strain evidence="2 3">CECT 5831</strain>
    </source>
</reference>
<proteinExistence type="predicted"/>
<dbReference type="InterPro" id="IPR037523">
    <property type="entry name" value="VOC_core"/>
</dbReference>
<keyword evidence="2" id="KW-0223">Dioxygenase</keyword>
<dbReference type="SUPFAM" id="SSF54593">
    <property type="entry name" value="Glyoxalase/Bleomycin resistance protein/Dihydroxybiphenyl dioxygenase"/>
    <property type="match status" value="1"/>
</dbReference>
<evidence type="ECO:0000313" key="3">
    <source>
        <dbReference type="Proteomes" id="UP000517523"/>
    </source>
</evidence>
<feature type="domain" description="VOC" evidence="1">
    <location>
        <begin position="8"/>
        <end position="124"/>
    </location>
</feature>